<dbReference type="InterPro" id="IPR011050">
    <property type="entry name" value="Pectin_lyase_fold/virulence"/>
</dbReference>
<evidence type="ECO:0000313" key="2">
    <source>
        <dbReference type="Proteomes" id="UP000726136"/>
    </source>
</evidence>
<dbReference type="SUPFAM" id="SSF51126">
    <property type="entry name" value="Pectin lyase-like"/>
    <property type="match status" value="1"/>
</dbReference>
<organism evidence="1 2">
    <name type="scientific">Vibrio anguillarum</name>
    <name type="common">Listonella anguillarum</name>
    <dbReference type="NCBI Taxonomy" id="55601"/>
    <lineage>
        <taxon>Bacteria</taxon>
        <taxon>Pseudomonadati</taxon>
        <taxon>Pseudomonadota</taxon>
        <taxon>Gammaproteobacteria</taxon>
        <taxon>Vibrionales</taxon>
        <taxon>Vibrionaceae</taxon>
        <taxon>Vibrio</taxon>
    </lineage>
</organism>
<dbReference type="EMBL" id="RDPI01000775">
    <property type="protein sequence ID" value="MBF4376401.1"/>
    <property type="molecule type" value="Genomic_DNA"/>
</dbReference>
<keyword evidence="2" id="KW-1185">Reference proteome</keyword>
<evidence type="ECO:0008006" key="3">
    <source>
        <dbReference type="Google" id="ProtNLM"/>
    </source>
</evidence>
<gene>
    <name evidence="1" type="ORF">EAY46_25815</name>
</gene>
<dbReference type="Proteomes" id="UP000726136">
    <property type="component" value="Unassembled WGS sequence"/>
</dbReference>
<accession>A0ABR9ZEE6</accession>
<reference evidence="1 2" key="1">
    <citation type="journal article" date="2021" name="PeerJ">
        <title>Analysis of 44 Vibrio anguillarum genomes reveals high genetic diversity.</title>
        <authorList>
            <person name="Hansen M.J."/>
            <person name="Dalsgaard I."/>
        </authorList>
    </citation>
    <scope>NUCLEOTIDE SEQUENCE [LARGE SCALE GENOMIC DNA]</scope>
    <source>
        <strain evidence="1 2">040915-1/1B</strain>
    </source>
</reference>
<proteinExistence type="predicted"/>
<name>A0ABR9ZEE6_VIBAN</name>
<sequence>TKKNVRWGNISIIGNAFDTIQQGIRLQSFSKNDPINQSIKNIQISHNTFENIYFGNEIEEQYKAIIRTNSQDNLVSFENVNIIGNQYHLTPYSKFISIDNKSKLINIRNNEQLYNE</sequence>
<feature type="non-terminal residue" evidence="1">
    <location>
        <position position="1"/>
    </location>
</feature>
<feature type="non-terminal residue" evidence="1">
    <location>
        <position position="116"/>
    </location>
</feature>
<protein>
    <recommendedName>
        <fullName evidence="3">Right-handed parallel beta-helix repeat-containing protein</fullName>
    </recommendedName>
</protein>
<comment type="caution">
    <text evidence="1">The sequence shown here is derived from an EMBL/GenBank/DDBJ whole genome shotgun (WGS) entry which is preliminary data.</text>
</comment>
<evidence type="ECO:0000313" key="1">
    <source>
        <dbReference type="EMBL" id="MBF4376401.1"/>
    </source>
</evidence>